<dbReference type="Pfam" id="PF02033">
    <property type="entry name" value="RBFA"/>
    <property type="match status" value="1"/>
</dbReference>
<dbReference type="NCBIfam" id="TIGR00082">
    <property type="entry name" value="rbfA"/>
    <property type="match status" value="1"/>
</dbReference>
<dbReference type="PANTHER" id="PTHR33515:SF1">
    <property type="entry name" value="RIBOSOME-BINDING FACTOR A, CHLOROPLASTIC-RELATED"/>
    <property type="match status" value="1"/>
</dbReference>
<dbReference type="SUPFAM" id="SSF89919">
    <property type="entry name" value="Ribosome-binding factor A, RbfA"/>
    <property type="match status" value="1"/>
</dbReference>
<evidence type="ECO:0000313" key="4">
    <source>
        <dbReference type="EMBL" id="GAA3974798.1"/>
    </source>
</evidence>
<name>A0ABP7Q2J2_9GAMM</name>
<comment type="similarity">
    <text evidence="2">Belongs to the RbfA family.</text>
</comment>
<dbReference type="InterPro" id="IPR000238">
    <property type="entry name" value="RbfA"/>
</dbReference>
<comment type="subcellular location">
    <subcellularLocation>
        <location evidence="2">Cytoplasm</location>
    </subcellularLocation>
</comment>
<keyword evidence="2" id="KW-0963">Cytoplasm</keyword>
<keyword evidence="1 2" id="KW-0690">Ribosome biogenesis</keyword>
<accession>A0ABP7Q2J2</accession>
<comment type="function">
    <text evidence="2">One of several proteins that assist in the late maturation steps of the functional core of the 30S ribosomal subunit. Associates with free 30S ribosomal subunits (but not with 30S subunits that are part of 70S ribosomes or polysomes). Required for efficient processing of 16S rRNA. May interact with the 5'-terminal helix region of 16S rRNA.</text>
</comment>
<dbReference type="Proteomes" id="UP001501337">
    <property type="component" value="Unassembled WGS sequence"/>
</dbReference>
<evidence type="ECO:0000313" key="5">
    <source>
        <dbReference type="Proteomes" id="UP001501337"/>
    </source>
</evidence>
<dbReference type="RefSeq" id="WP_344808767.1">
    <property type="nucleotide sequence ID" value="NZ_BAABBO010000018.1"/>
</dbReference>
<dbReference type="PANTHER" id="PTHR33515">
    <property type="entry name" value="RIBOSOME-BINDING FACTOR A, CHLOROPLASTIC-RELATED"/>
    <property type="match status" value="1"/>
</dbReference>
<reference evidence="5" key="1">
    <citation type="journal article" date="2019" name="Int. J. Syst. Evol. Microbiol.">
        <title>The Global Catalogue of Microorganisms (GCM) 10K type strain sequencing project: providing services to taxonomists for standard genome sequencing and annotation.</title>
        <authorList>
            <consortium name="The Broad Institute Genomics Platform"/>
            <consortium name="The Broad Institute Genome Sequencing Center for Infectious Disease"/>
            <person name="Wu L."/>
            <person name="Ma J."/>
        </authorList>
    </citation>
    <scope>NUCLEOTIDE SEQUENCE [LARGE SCALE GENOMIC DNA]</scope>
    <source>
        <strain evidence="5">JCM 17555</strain>
    </source>
</reference>
<evidence type="ECO:0000256" key="2">
    <source>
        <dbReference type="HAMAP-Rule" id="MF_00003"/>
    </source>
</evidence>
<evidence type="ECO:0000256" key="3">
    <source>
        <dbReference type="SAM" id="MobiDB-lite"/>
    </source>
</evidence>
<dbReference type="HAMAP" id="MF_00003">
    <property type="entry name" value="RbfA"/>
    <property type="match status" value="1"/>
</dbReference>
<dbReference type="InterPro" id="IPR015946">
    <property type="entry name" value="KH_dom-like_a/b"/>
</dbReference>
<evidence type="ECO:0000256" key="1">
    <source>
        <dbReference type="ARBA" id="ARBA00022517"/>
    </source>
</evidence>
<keyword evidence="5" id="KW-1185">Reference proteome</keyword>
<sequence>MPREFSRQQRIAEQMQKELARIIQRDVKDPRVGMITVNSVKVSKDYGYADIYVTQLNQSDLDDHAGIQQALLVLKDASSFLKSELGKAMKLRVLPQLRFHHDTALYNSLHISALITKARAEDRARSGSEEADGDDVAPDQSDGEPKDS</sequence>
<dbReference type="InterPro" id="IPR023799">
    <property type="entry name" value="RbfA_dom_sf"/>
</dbReference>
<gene>
    <name evidence="2 4" type="primary">rbfA</name>
    <name evidence="4" type="ORF">GCM10022278_34770</name>
</gene>
<feature type="region of interest" description="Disordered" evidence="3">
    <location>
        <begin position="120"/>
        <end position="148"/>
    </location>
</feature>
<dbReference type="Gene3D" id="3.30.300.20">
    <property type="match status" value="1"/>
</dbReference>
<dbReference type="EMBL" id="BAABBO010000018">
    <property type="protein sequence ID" value="GAA3974798.1"/>
    <property type="molecule type" value="Genomic_DNA"/>
</dbReference>
<proteinExistence type="inferred from homology"/>
<comment type="subunit">
    <text evidence="2">Monomer. Binds 30S ribosomal subunits, but not 50S ribosomal subunits or 70S ribosomes.</text>
</comment>
<protein>
    <recommendedName>
        <fullName evidence="2">Ribosome-binding factor A</fullName>
    </recommendedName>
</protein>
<organism evidence="4 5">
    <name type="scientific">Allohahella marinimesophila</name>
    <dbReference type="NCBI Taxonomy" id="1054972"/>
    <lineage>
        <taxon>Bacteria</taxon>
        <taxon>Pseudomonadati</taxon>
        <taxon>Pseudomonadota</taxon>
        <taxon>Gammaproteobacteria</taxon>
        <taxon>Oceanospirillales</taxon>
        <taxon>Hahellaceae</taxon>
        <taxon>Allohahella</taxon>
    </lineage>
</organism>
<comment type="caution">
    <text evidence="4">The sequence shown here is derived from an EMBL/GenBank/DDBJ whole genome shotgun (WGS) entry which is preliminary data.</text>
</comment>